<sequence>MALRMRSSLQSCHRSPSPSPSLPMPKLKPILILIPIPIAIPNIPTPNLGQHSEETLWQLKCSRSAQNLRLSRARQMSSQPAAAGR</sequence>
<dbReference type="Proteomes" id="UP000000304">
    <property type="component" value="Chromosome 3L"/>
</dbReference>
<evidence type="ECO:0000313" key="2">
    <source>
        <dbReference type="EMBL" id="EDX10732.1"/>
    </source>
</evidence>
<evidence type="ECO:0000313" key="3">
    <source>
        <dbReference type="Proteomes" id="UP000000304"/>
    </source>
</evidence>
<proteinExistence type="predicted"/>
<dbReference type="OMA" id="HSEETLW"/>
<feature type="region of interest" description="Disordered" evidence="1">
    <location>
        <begin position="1"/>
        <end position="25"/>
    </location>
</feature>
<dbReference type="HOGENOM" id="CLU_2560776_0_0_1"/>
<name>B4QMU0_DROSI</name>
<accession>B4QMU0</accession>
<dbReference type="EMBL" id="CM000363">
    <property type="protein sequence ID" value="EDX10732.1"/>
    <property type="molecule type" value="Genomic_DNA"/>
</dbReference>
<dbReference type="AlphaFoldDB" id="B4QMU0"/>
<organism evidence="2 3">
    <name type="scientific">Drosophila simulans</name>
    <name type="common">Fruit fly</name>
    <dbReference type="NCBI Taxonomy" id="7240"/>
    <lineage>
        <taxon>Eukaryota</taxon>
        <taxon>Metazoa</taxon>
        <taxon>Ecdysozoa</taxon>
        <taxon>Arthropoda</taxon>
        <taxon>Hexapoda</taxon>
        <taxon>Insecta</taxon>
        <taxon>Pterygota</taxon>
        <taxon>Neoptera</taxon>
        <taxon>Endopterygota</taxon>
        <taxon>Diptera</taxon>
        <taxon>Brachycera</taxon>
        <taxon>Muscomorpha</taxon>
        <taxon>Ephydroidea</taxon>
        <taxon>Drosophilidae</taxon>
        <taxon>Drosophila</taxon>
        <taxon>Sophophora</taxon>
    </lineage>
</organism>
<gene>
    <name evidence="2" type="primary">Dsim\GD12466</name>
    <name evidence="2" type="ORF">Dsim_GD12466</name>
</gene>
<reference evidence="2 3" key="1">
    <citation type="journal article" date="2007" name="Nature">
        <title>Evolution of genes and genomes on the Drosophila phylogeny.</title>
        <authorList>
            <consortium name="Drosophila 12 Genomes Consortium"/>
            <person name="Clark A.G."/>
            <person name="Eisen M.B."/>
            <person name="Smith D.R."/>
            <person name="Bergman C.M."/>
            <person name="Oliver B."/>
            <person name="Markow T.A."/>
            <person name="Kaufman T.C."/>
            <person name="Kellis M."/>
            <person name="Gelbart W."/>
            <person name="Iyer V.N."/>
            <person name="Pollard D.A."/>
            <person name="Sackton T.B."/>
            <person name="Larracuente A.M."/>
            <person name="Singh N.D."/>
            <person name="Abad J.P."/>
            <person name="Abt D.N."/>
            <person name="Adryan B."/>
            <person name="Aguade M."/>
            <person name="Akashi H."/>
            <person name="Anderson W.W."/>
            <person name="Aquadro C.F."/>
            <person name="Ardell D.H."/>
            <person name="Arguello R."/>
            <person name="Artieri C.G."/>
            <person name="Barbash D.A."/>
            <person name="Barker D."/>
            <person name="Barsanti P."/>
            <person name="Batterham P."/>
            <person name="Batzoglou S."/>
            <person name="Begun D."/>
            <person name="Bhutkar A."/>
            <person name="Blanco E."/>
            <person name="Bosak S.A."/>
            <person name="Bradley R.K."/>
            <person name="Brand A.D."/>
            <person name="Brent M.R."/>
            <person name="Brooks A.N."/>
            <person name="Brown R.H."/>
            <person name="Butlin R.K."/>
            <person name="Caggese C."/>
            <person name="Calvi B.R."/>
            <person name="Bernardo de Carvalho A."/>
            <person name="Caspi A."/>
            <person name="Castrezana S."/>
            <person name="Celniker S.E."/>
            <person name="Chang J.L."/>
            <person name="Chapple C."/>
            <person name="Chatterji S."/>
            <person name="Chinwalla A."/>
            <person name="Civetta A."/>
            <person name="Clifton S.W."/>
            <person name="Comeron J.M."/>
            <person name="Costello J.C."/>
            <person name="Coyne J.A."/>
            <person name="Daub J."/>
            <person name="David R.G."/>
            <person name="Delcher A.L."/>
            <person name="Delehaunty K."/>
            <person name="Do C.B."/>
            <person name="Ebling H."/>
            <person name="Edwards K."/>
            <person name="Eickbush T."/>
            <person name="Evans J.D."/>
            <person name="Filipski A."/>
            <person name="Findeiss S."/>
            <person name="Freyhult E."/>
            <person name="Fulton L."/>
            <person name="Fulton R."/>
            <person name="Garcia A.C."/>
            <person name="Gardiner A."/>
            <person name="Garfield D.A."/>
            <person name="Garvin B.E."/>
            <person name="Gibson G."/>
            <person name="Gilbert D."/>
            <person name="Gnerre S."/>
            <person name="Godfrey J."/>
            <person name="Good R."/>
            <person name="Gotea V."/>
            <person name="Gravely B."/>
            <person name="Greenberg A.J."/>
            <person name="Griffiths-Jones S."/>
            <person name="Gross S."/>
            <person name="Guigo R."/>
            <person name="Gustafson E.A."/>
            <person name="Haerty W."/>
            <person name="Hahn M.W."/>
            <person name="Halligan D.L."/>
            <person name="Halpern A.L."/>
            <person name="Halter G.M."/>
            <person name="Han M.V."/>
            <person name="Heger A."/>
            <person name="Hillier L."/>
            <person name="Hinrichs A.S."/>
            <person name="Holmes I."/>
            <person name="Hoskins R.A."/>
            <person name="Hubisz M.J."/>
            <person name="Hultmark D."/>
            <person name="Huntley M.A."/>
            <person name="Jaffe D.B."/>
            <person name="Jagadeeshan S."/>
            <person name="Jeck W.R."/>
            <person name="Johnson J."/>
            <person name="Jones C.D."/>
            <person name="Jordan W.C."/>
            <person name="Karpen G.H."/>
            <person name="Kataoka E."/>
            <person name="Keightley P.D."/>
            <person name="Kheradpour P."/>
            <person name="Kirkness E.F."/>
            <person name="Koerich L.B."/>
            <person name="Kristiansen K."/>
            <person name="Kudrna D."/>
            <person name="Kulathinal R.J."/>
            <person name="Kumar S."/>
            <person name="Kwok R."/>
            <person name="Lander E."/>
            <person name="Langley C.H."/>
            <person name="Lapoint R."/>
            <person name="Lazzaro B.P."/>
            <person name="Lee S.J."/>
            <person name="Levesque L."/>
            <person name="Li R."/>
            <person name="Lin C.F."/>
            <person name="Lin M.F."/>
            <person name="Lindblad-Toh K."/>
            <person name="Llopart A."/>
            <person name="Long M."/>
            <person name="Low L."/>
            <person name="Lozovsky E."/>
            <person name="Lu J."/>
            <person name="Luo M."/>
            <person name="Machado C.A."/>
            <person name="Makalowski W."/>
            <person name="Marzo M."/>
            <person name="Matsuda M."/>
            <person name="Matzkin L."/>
            <person name="McAllister B."/>
            <person name="McBride C.S."/>
            <person name="McKernan B."/>
            <person name="McKernan K."/>
            <person name="Mendez-Lago M."/>
            <person name="Minx P."/>
            <person name="Mollenhauer M.U."/>
            <person name="Montooth K."/>
            <person name="Mount S.M."/>
            <person name="Mu X."/>
            <person name="Myers E."/>
            <person name="Negre B."/>
            <person name="Newfeld S."/>
            <person name="Nielsen R."/>
            <person name="Noor M.A."/>
            <person name="O'Grady P."/>
            <person name="Pachter L."/>
            <person name="Papaceit M."/>
            <person name="Parisi M.J."/>
            <person name="Parisi M."/>
            <person name="Parts L."/>
            <person name="Pedersen J.S."/>
            <person name="Pesole G."/>
            <person name="Phillippy A.M."/>
            <person name="Ponting C.P."/>
            <person name="Pop M."/>
            <person name="Porcelli D."/>
            <person name="Powell J.R."/>
            <person name="Prohaska S."/>
            <person name="Pruitt K."/>
            <person name="Puig M."/>
            <person name="Quesneville H."/>
            <person name="Ram K.R."/>
            <person name="Rand D."/>
            <person name="Rasmussen M.D."/>
            <person name="Reed L.K."/>
            <person name="Reenan R."/>
            <person name="Reily A."/>
            <person name="Remington K.A."/>
            <person name="Rieger T.T."/>
            <person name="Ritchie M.G."/>
            <person name="Robin C."/>
            <person name="Rogers Y.H."/>
            <person name="Rohde C."/>
            <person name="Rozas J."/>
            <person name="Rubenfield M.J."/>
            <person name="Ruiz A."/>
            <person name="Russo S."/>
            <person name="Salzberg S.L."/>
            <person name="Sanchez-Gracia A."/>
            <person name="Saranga D.J."/>
            <person name="Sato H."/>
            <person name="Schaeffer S.W."/>
            <person name="Schatz M.C."/>
            <person name="Schlenke T."/>
            <person name="Schwartz R."/>
            <person name="Segarra C."/>
            <person name="Singh R.S."/>
            <person name="Sirot L."/>
            <person name="Sirota M."/>
            <person name="Sisneros N.B."/>
            <person name="Smith C.D."/>
            <person name="Smith T.F."/>
            <person name="Spieth J."/>
            <person name="Stage D.E."/>
            <person name="Stark A."/>
            <person name="Stephan W."/>
            <person name="Strausberg R.L."/>
            <person name="Strempel S."/>
            <person name="Sturgill D."/>
            <person name="Sutton G."/>
            <person name="Sutton G.G."/>
            <person name="Tao W."/>
            <person name="Teichmann S."/>
            <person name="Tobari Y.N."/>
            <person name="Tomimura Y."/>
            <person name="Tsolas J.M."/>
            <person name="Valente V.L."/>
            <person name="Venter E."/>
            <person name="Venter J.C."/>
            <person name="Vicario S."/>
            <person name="Vieira F.G."/>
            <person name="Vilella A.J."/>
            <person name="Villasante A."/>
            <person name="Walenz B."/>
            <person name="Wang J."/>
            <person name="Wasserman M."/>
            <person name="Watts T."/>
            <person name="Wilson D."/>
            <person name="Wilson R.K."/>
            <person name="Wing R.A."/>
            <person name="Wolfner M.F."/>
            <person name="Wong A."/>
            <person name="Wong G.K."/>
            <person name="Wu C.I."/>
            <person name="Wu G."/>
            <person name="Yamamoto D."/>
            <person name="Yang H.P."/>
            <person name="Yang S.P."/>
            <person name="Yorke J.A."/>
            <person name="Yoshida K."/>
            <person name="Zdobnov E."/>
            <person name="Zhang P."/>
            <person name="Zhang Y."/>
            <person name="Zimin A.V."/>
            <person name="Baldwin J."/>
            <person name="Abdouelleil A."/>
            <person name="Abdulkadir J."/>
            <person name="Abebe A."/>
            <person name="Abera B."/>
            <person name="Abreu J."/>
            <person name="Acer S.C."/>
            <person name="Aftuck L."/>
            <person name="Alexander A."/>
            <person name="An P."/>
            <person name="Anderson E."/>
            <person name="Anderson S."/>
            <person name="Arachi H."/>
            <person name="Azer M."/>
            <person name="Bachantsang P."/>
            <person name="Barry A."/>
            <person name="Bayul T."/>
            <person name="Berlin A."/>
            <person name="Bessette D."/>
            <person name="Bloom T."/>
            <person name="Blye J."/>
            <person name="Boguslavskiy L."/>
            <person name="Bonnet C."/>
            <person name="Boukhgalter B."/>
            <person name="Bourzgui I."/>
            <person name="Brown A."/>
            <person name="Cahill P."/>
            <person name="Channer S."/>
            <person name="Cheshatsang Y."/>
            <person name="Chuda L."/>
            <person name="Citroen M."/>
            <person name="Collymore A."/>
            <person name="Cooke P."/>
            <person name="Costello M."/>
            <person name="D'Aco K."/>
            <person name="Daza R."/>
            <person name="De Haan G."/>
            <person name="DeGray S."/>
            <person name="DeMaso C."/>
            <person name="Dhargay N."/>
            <person name="Dooley K."/>
            <person name="Dooley E."/>
            <person name="Doricent M."/>
            <person name="Dorje P."/>
            <person name="Dorjee K."/>
            <person name="Dupes A."/>
            <person name="Elong R."/>
            <person name="Falk J."/>
            <person name="Farina A."/>
            <person name="Faro S."/>
            <person name="Ferguson D."/>
            <person name="Fisher S."/>
            <person name="Foley C.D."/>
            <person name="Franke A."/>
            <person name="Friedrich D."/>
            <person name="Gadbois L."/>
            <person name="Gearin G."/>
            <person name="Gearin C.R."/>
            <person name="Giannoukos G."/>
            <person name="Goode T."/>
            <person name="Graham J."/>
            <person name="Grandbois E."/>
            <person name="Grewal S."/>
            <person name="Gyaltsen K."/>
            <person name="Hafez N."/>
            <person name="Hagos B."/>
            <person name="Hall J."/>
            <person name="Henson C."/>
            <person name="Hollinger A."/>
            <person name="Honan T."/>
            <person name="Huard M.D."/>
            <person name="Hughes L."/>
            <person name="Hurhula B."/>
            <person name="Husby M.E."/>
            <person name="Kamat A."/>
            <person name="Kanga B."/>
            <person name="Kashin S."/>
            <person name="Khazanovich D."/>
            <person name="Kisner P."/>
            <person name="Lance K."/>
            <person name="Lara M."/>
            <person name="Lee W."/>
            <person name="Lennon N."/>
            <person name="Letendre F."/>
            <person name="LeVine R."/>
            <person name="Lipovsky A."/>
            <person name="Liu X."/>
            <person name="Liu J."/>
            <person name="Liu S."/>
            <person name="Lokyitsang T."/>
            <person name="Lokyitsang Y."/>
            <person name="Lubonja R."/>
            <person name="Lui A."/>
            <person name="MacDonald P."/>
            <person name="Magnisalis V."/>
            <person name="Maru K."/>
            <person name="Matthews C."/>
            <person name="McCusker W."/>
            <person name="McDonough S."/>
            <person name="Mehta T."/>
            <person name="Meldrim J."/>
            <person name="Meneus L."/>
            <person name="Mihai O."/>
            <person name="Mihalev A."/>
            <person name="Mihova T."/>
            <person name="Mittelman R."/>
            <person name="Mlenga V."/>
            <person name="Montmayeur A."/>
            <person name="Mulrain L."/>
            <person name="Navidi A."/>
            <person name="Naylor J."/>
            <person name="Negash T."/>
            <person name="Nguyen T."/>
            <person name="Nguyen N."/>
            <person name="Nicol R."/>
            <person name="Norbu C."/>
            <person name="Norbu N."/>
            <person name="Novod N."/>
            <person name="O'Neill B."/>
            <person name="Osman S."/>
            <person name="Markiewicz E."/>
            <person name="Oyono O.L."/>
            <person name="Patti C."/>
            <person name="Phunkhang P."/>
            <person name="Pierre F."/>
            <person name="Priest M."/>
            <person name="Raghuraman S."/>
            <person name="Rege F."/>
            <person name="Reyes R."/>
            <person name="Rise C."/>
            <person name="Rogov P."/>
            <person name="Ross K."/>
            <person name="Ryan E."/>
            <person name="Settipalli S."/>
            <person name="Shea T."/>
            <person name="Sherpa N."/>
            <person name="Shi L."/>
            <person name="Shih D."/>
            <person name="Sparrow T."/>
            <person name="Spaulding J."/>
            <person name="Stalker J."/>
            <person name="Stange-Thomann N."/>
            <person name="Stavropoulos S."/>
            <person name="Stone C."/>
            <person name="Strader C."/>
            <person name="Tesfaye S."/>
            <person name="Thomson T."/>
            <person name="Thoulutsang Y."/>
            <person name="Thoulutsang D."/>
            <person name="Topham K."/>
            <person name="Topping I."/>
            <person name="Tsamla T."/>
            <person name="Vassiliev H."/>
            <person name="Vo A."/>
            <person name="Wangchuk T."/>
            <person name="Wangdi T."/>
            <person name="Weiand M."/>
            <person name="Wilkinson J."/>
            <person name="Wilson A."/>
            <person name="Yadav S."/>
            <person name="Young G."/>
            <person name="Yu Q."/>
            <person name="Zembek L."/>
            <person name="Zhong D."/>
            <person name="Zimmer A."/>
            <person name="Zwirko Z."/>
            <person name="Jaffe D.B."/>
            <person name="Alvarez P."/>
            <person name="Brockman W."/>
            <person name="Butler J."/>
            <person name="Chin C."/>
            <person name="Gnerre S."/>
            <person name="Grabherr M."/>
            <person name="Kleber M."/>
            <person name="Mauceli E."/>
            <person name="MacCallum I."/>
        </authorList>
    </citation>
    <scope>NUCLEOTIDE SEQUENCE [LARGE SCALE GENOMIC DNA]</scope>
    <source>
        <strain evidence="3">white501</strain>
    </source>
</reference>
<evidence type="ECO:0000256" key="1">
    <source>
        <dbReference type="SAM" id="MobiDB-lite"/>
    </source>
</evidence>
<keyword evidence="3" id="KW-1185">Reference proteome</keyword>
<protein>
    <submittedName>
        <fullName evidence="2">GD12466</fullName>
    </submittedName>
</protein>